<gene>
    <name evidence="2" type="ORF">GCM10023321_70950</name>
</gene>
<keyword evidence="1" id="KW-1133">Transmembrane helix</keyword>
<feature type="transmembrane region" description="Helical" evidence="1">
    <location>
        <begin position="92"/>
        <end position="112"/>
    </location>
</feature>
<dbReference type="RefSeq" id="WP_185065081.1">
    <property type="nucleotide sequence ID" value="NZ_BAABJP010000051.1"/>
</dbReference>
<accession>A0ABP9R5U6</accession>
<evidence type="ECO:0000313" key="2">
    <source>
        <dbReference type="EMBL" id="GAA5171865.1"/>
    </source>
</evidence>
<dbReference type="Proteomes" id="UP001428817">
    <property type="component" value="Unassembled WGS sequence"/>
</dbReference>
<keyword evidence="1" id="KW-0812">Transmembrane</keyword>
<reference evidence="3" key="1">
    <citation type="journal article" date="2019" name="Int. J. Syst. Evol. Microbiol.">
        <title>The Global Catalogue of Microorganisms (GCM) 10K type strain sequencing project: providing services to taxonomists for standard genome sequencing and annotation.</title>
        <authorList>
            <consortium name="The Broad Institute Genomics Platform"/>
            <consortium name="The Broad Institute Genome Sequencing Center for Infectious Disease"/>
            <person name="Wu L."/>
            <person name="Ma J."/>
        </authorList>
    </citation>
    <scope>NUCLEOTIDE SEQUENCE [LARGE SCALE GENOMIC DNA]</scope>
    <source>
        <strain evidence="3">JCM 18303</strain>
    </source>
</reference>
<name>A0ABP9R5U6_9PSEU</name>
<evidence type="ECO:0000313" key="3">
    <source>
        <dbReference type="Proteomes" id="UP001428817"/>
    </source>
</evidence>
<comment type="caution">
    <text evidence="2">The sequence shown here is derived from an EMBL/GenBank/DDBJ whole genome shotgun (WGS) entry which is preliminary data.</text>
</comment>
<feature type="transmembrane region" description="Helical" evidence="1">
    <location>
        <begin position="26"/>
        <end position="44"/>
    </location>
</feature>
<evidence type="ECO:0000256" key="1">
    <source>
        <dbReference type="SAM" id="Phobius"/>
    </source>
</evidence>
<keyword evidence="3" id="KW-1185">Reference proteome</keyword>
<keyword evidence="1" id="KW-0472">Membrane</keyword>
<organism evidence="2 3">
    <name type="scientific">Pseudonocardia eucalypti</name>
    <dbReference type="NCBI Taxonomy" id="648755"/>
    <lineage>
        <taxon>Bacteria</taxon>
        <taxon>Bacillati</taxon>
        <taxon>Actinomycetota</taxon>
        <taxon>Actinomycetes</taxon>
        <taxon>Pseudonocardiales</taxon>
        <taxon>Pseudonocardiaceae</taxon>
        <taxon>Pseudonocardia</taxon>
    </lineage>
</organism>
<sequence length="156" mass="16040">MNSDSLDRLDRELSGFRSWPRVDPGATAMAVSVGVLVLLGAYALPWTGSVSGWGVLTGAGQLGLLPRLFVITSAVFGVIGSTAGLMSRLWAIGWVCALGGGFSVVHGLWAIWSRQTAPAGSPGPGIGLVLAVLAMVVITGAWVRIAWSRPGGRANG</sequence>
<feature type="transmembrane region" description="Helical" evidence="1">
    <location>
        <begin position="64"/>
        <end position="85"/>
    </location>
</feature>
<feature type="transmembrane region" description="Helical" evidence="1">
    <location>
        <begin position="124"/>
        <end position="143"/>
    </location>
</feature>
<protein>
    <submittedName>
        <fullName evidence="2">Uncharacterized protein</fullName>
    </submittedName>
</protein>
<dbReference type="EMBL" id="BAABJP010000051">
    <property type="protein sequence ID" value="GAA5171865.1"/>
    <property type="molecule type" value="Genomic_DNA"/>
</dbReference>
<proteinExistence type="predicted"/>